<organism evidence="5 6">
    <name type="scientific">Hoylesella buccalis</name>
    <dbReference type="NCBI Taxonomy" id="28127"/>
    <lineage>
        <taxon>Bacteria</taxon>
        <taxon>Pseudomonadati</taxon>
        <taxon>Bacteroidota</taxon>
        <taxon>Bacteroidia</taxon>
        <taxon>Bacteroidales</taxon>
        <taxon>Prevotellaceae</taxon>
        <taxon>Hoylesella</taxon>
    </lineage>
</organism>
<evidence type="ECO:0000313" key="6">
    <source>
        <dbReference type="Proteomes" id="UP000235564"/>
    </source>
</evidence>
<dbReference type="EMBL" id="PNGJ01000002">
    <property type="protein sequence ID" value="PMC25074.1"/>
    <property type="molecule type" value="Genomic_DNA"/>
</dbReference>
<keyword evidence="1" id="KW-0805">Transcription regulation</keyword>
<dbReference type="AlphaFoldDB" id="A0A2N6QSY8"/>
<dbReference type="SUPFAM" id="SSF46689">
    <property type="entry name" value="Homeodomain-like"/>
    <property type="match status" value="1"/>
</dbReference>
<evidence type="ECO:0000256" key="3">
    <source>
        <dbReference type="ARBA" id="ARBA00023163"/>
    </source>
</evidence>
<protein>
    <recommendedName>
        <fullName evidence="4">HTH araC/xylS-type domain-containing protein</fullName>
    </recommendedName>
</protein>
<dbReference type="PRINTS" id="PR00032">
    <property type="entry name" value="HTHARAC"/>
</dbReference>
<dbReference type="InterPro" id="IPR009057">
    <property type="entry name" value="Homeodomain-like_sf"/>
</dbReference>
<evidence type="ECO:0000256" key="1">
    <source>
        <dbReference type="ARBA" id="ARBA00023015"/>
    </source>
</evidence>
<dbReference type="InterPro" id="IPR020449">
    <property type="entry name" value="Tscrpt_reg_AraC-type_HTH"/>
</dbReference>
<evidence type="ECO:0000313" key="5">
    <source>
        <dbReference type="EMBL" id="PMC25074.1"/>
    </source>
</evidence>
<dbReference type="Proteomes" id="UP000235564">
    <property type="component" value="Unassembled WGS sequence"/>
</dbReference>
<gene>
    <name evidence="5" type="ORF">CJ231_04075</name>
</gene>
<evidence type="ECO:0000259" key="4">
    <source>
        <dbReference type="PROSITE" id="PS01124"/>
    </source>
</evidence>
<dbReference type="InterPro" id="IPR018060">
    <property type="entry name" value="HTH_AraC"/>
</dbReference>
<keyword evidence="3" id="KW-0804">Transcription</keyword>
<reference evidence="5 6" key="1">
    <citation type="submission" date="2017-09" db="EMBL/GenBank/DDBJ databases">
        <title>Bacterial strain isolated from the female urinary microbiota.</title>
        <authorList>
            <person name="Thomas-White K."/>
            <person name="Kumar N."/>
            <person name="Forster S."/>
            <person name="Putonti C."/>
            <person name="Lawley T."/>
            <person name="Wolfe A.J."/>
        </authorList>
    </citation>
    <scope>NUCLEOTIDE SEQUENCE [LARGE SCALE GENOMIC DNA]</scope>
    <source>
        <strain evidence="5 6">UMB0536</strain>
    </source>
</reference>
<dbReference type="GO" id="GO:0003700">
    <property type="term" value="F:DNA-binding transcription factor activity"/>
    <property type="evidence" value="ECO:0007669"/>
    <property type="project" value="InterPro"/>
</dbReference>
<comment type="caution">
    <text evidence="5">The sequence shown here is derived from an EMBL/GenBank/DDBJ whole genome shotgun (WGS) entry which is preliminary data.</text>
</comment>
<dbReference type="Pfam" id="PF12833">
    <property type="entry name" value="HTH_18"/>
    <property type="match status" value="1"/>
</dbReference>
<feature type="domain" description="HTH araC/xylS-type" evidence="4">
    <location>
        <begin position="205"/>
        <end position="303"/>
    </location>
</feature>
<keyword evidence="2" id="KW-0238">DNA-binding</keyword>
<dbReference type="OrthoDB" id="1372329at2"/>
<name>A0A2N6QSY8_9BACT</name>
<dbReference type="PANTHER" id="PTHR43280">
    <property type="entry name" value="ARAC-FAMILY TRANSCRIPTIONAL REGULATOR"/>
    <property type="match status" value="1"/>
</dbReference>
<dbReference type="Gene3D" id="1.10.10.60">
    <property type="entry name" value="Homeodomain-like"/>
    <property type="match status" value="1"/>
</dbReference>
<dbReference type="PANTHER" id="PTHR43280:SF32">
    <property type="entry name" value="TRANSCRIPTIONAL REGULATORY PROTEIN"/>
    <property type="match status" value="1"/>
</dbReference>
<sequence length="312" mass="36264">MKLMRKQQAKHISFDRFKEIVEQSVQPNDKKPYLGKRFAMIKNILPSLRDSGFAKNLLQFTDLRIGFVKSGEIEGNINLHPSHLKQGTLICLTPNSIIEMKKFSKDVNFMGITLNPEQLNGWYKGPIPAFLINQMTESIMQPCKADLAVFFHLFNILWDVVHLYGDDSELIPDLMSAILHQVHHIYNTHAQQHVHQQTRERTIFQEFIQMVNQANGTQRQLDYYANRMNLTQRYLGTVIKQVSDVTAKEWIDRSTILRIKVMLRHSDQLITQISDQFGFPNDSFFSKYFKRMTGLTPKEYRNGKESLQTVGA</sequence>
<evidence type="ECO:0000256" key="2">
    <source>
        <dbReference type="ARBA" id="ARBA00023125"/>
    </source>
</evidence>
<accession>A0A2N6QSY8</accession>
<proteinExistence type="predicted"/>
<dbReference type="GO" id="GO:0043565">
    <property type="term" value="F:sequence-specific DNA binding"/>
    <property type="evidence" value="ECO:0007669"/>
    <property type="project" value="InterPro"/>
</dbReference>
<dbReference type="PROSITE" id="PS01124">
    <property type="entry name" value="HTH_ARAC_FAMILY_2"/>
    <property type="match status" value="1"/>
</dbReference>
<dbReference type="SMART" id="SM00342">
    <property type="entry name" value="HTH_ARAC"/>
    <property type="match status" value="1"/>
</dbReference>